<reference evidence="1" key="1">
    <citation type="submission" date="2013-11" db="EMBL/GenBank/DDBJ databases">
        <title>Genome sequence of the fusiform rust pathogen reveals effectors for host alternation and coevolution with pine.</title>
        <authorList>
            <consortium name="DOE Joint Genome Institute"/>
            <person name="Smith K."/>
            <person name="Pendleton A."/>
            <person name="Kubisiak T."/>
            <person name="Anderson C."/>
            <person name="Salamov A."/>
            <person name="Aerts A."/>
            <person name="Riley R."/>
            <person name="Clum A."/>
            <person name="Lindquist E."/>
            <person name="Ence D."/>
            <person name="Campbell M."/>
            <person name="Kronenberg Z."/>
            <person name="Feau N."/>
            <person name="Dhillon B."/>
            <person name="Hamelin R."/>
            <person name="Burleigh J."/>
            <person name="Smith J."/>
            <person name="Yandell M."/>
            <person name="Nelson C."/>
            <person name="Grigoriev I."/>
            <person name="Davis J."/>
        </authorList>
    </citation>
    <scope>NUCLEOTIDE SEQUENCE</scope>
    <source>
        <strain evidence="1">G11</strain>
    </source>
</reference>
<evidence type="ECO:0000313" key="1">
    <source>
        <dbReference type="EMBL" id="KAG0148931.1"/>
    </source>
</evidence>
<dbReference type="Proteomes" id="UP000886653">
    <property type="component" value="Unassembled WGS sequence"/>
</dbReference>
<dbReference type="AlphaFoldDB" id="A0A9P6NKX6"/>
<evidence type="ECO:0000313" key="2">
    <source>
        <dbReference type="Proteomes" id="UP000886653"/>
    </source>
</evidence>
<proteinExistence type="predicted"/>
<gene>
    <name evidence="1" type="ORF">CROQUDRAFT_372188</name>
</gene>
<name>A0A9P6NKX6_9BASI</name>
<dbReference type="EMBL" id="MU167232">
    <property type="protein sequence ID" value="KAG0148931.1"/>
    <property type="molecule type" value="Genomic_DNA"/>
</dbReference>
<accession>A0A9P6NKX6</accession>
<protein>
    <submittedName>
        <fullName evidence="1">Uncharacterized protein</fullName>
    </submittedName>
</protein>
<dbReference type="OrthoDB" id="10659326at2759"/>
<keyword evidence="2" id="KW-1185">Reference proteome</keyword>
<sequence length="93" mass="10294">MWTMGTIKDSNKKFARDIANSIAADVQIQAYVVTEDNKKLPIPFCFETLLIHPLLRKDAQWKADNLPPGFGTTAGHTLSGKVTSTLRDLARHG</sequence>
<organism evidence="1 2">
    <name type="scientific">Cronartium quercuum f. sp. fusiforme G11</name>
    <dbReference type="NCBI Taxonomy" id="708437"/>
    <lineage>
        <taxon>Eukaryota</taxon>
        <taxon>Fungi</taxon>
        <taxon>Dikarya</taxon>
        <taxon>Basidiomycota</taxon>
        <taxon>Pucciniomycotina</taxon>
        <taxon>Pucciniomycetes</taxon>
        <taxon>Pucciniales</taxon>
        <taxon>Coleosporiaceae</taxon>
        <taxon>Cronartium</taxon>
    </lineage>
</organism>
<comment type="caution">
    <text evidence="1">The sequence shown here is derived from an EMBL/GenBank/DDBJ whole genome shotgun (WGS) entry which is preliminary data.</text>
</comment>